<name>A0A1E5PHP0_9ACTN</name>
<accession>A0A1E5PHP0</accession>
<keyword evidence="1" id="KW-0233">DNA recombination</keyword>
<gene>
    <name evidence="4" type="ORF">AS594_36210</name>
</gene>
<dbReference type="RefSeq" id="WP_240509210.1">
    <property type="nucleotide sequence ID" value="NZ_MEHJ01000001.1"/>
</dbReference>
<dbReference type="AlphaFoldDB" id="A0A1E5PHP0"/>
<dbReference type="Gene3D" id="1.10.443.10">
    <property type="entry name" value="Intergrase catalytic core"/>
    <property type="match status" value="1"/>
</dbReference>
<dbReference type="InterPro" id="IPR011010">
    <property type="entry name" value="DNA_brk_join_enz"/>
</dbReference>
<dbReference type="GO" id="GO:0006310">
    <property type="term" value="P:DNA recombination"/>
    <property type="evidence" value="ECO:0007669"/>
    <property type="project" value="UniProtKB-KW"/>
</dbReference>
<dbReference type="CDD" id="cd00397">
    <property type="entry name" value="DNA_BRE_C"/>
    <property type="match status" value="1"/>
</dbReference>
<organism evidence="4 5">
    <name type="scientific">Streptomyces agglomeratus</name>
    <dbReference type="NCBI Taxonomy" id="285458"/>
    <lineage>
        <taxon>Bacteria</taxon>
        <taxon>Bacillati</taxon>
        <taxon>Actinomycetota</taxon>
        <taxon>Actinomycetes</taxon>
        <taxon>Kitasatosporales</taxon>
        <taxon>Streptomycetaceae</taxon>
        <taxon>Streptomyces</taxon>
    </lineage>
</organism>
<dbReference type="Pfam" id="PF00589">
    <property type="entry name" value="Phage_integrase"/>
    <property type="match status" value="1"/>
</dbReference>
<keyword evidence="5" id="KW-1185">Reference proteome</keyword>
<feature type="domain" description="Tyr recombinase" evidence="3">
    <location>
        <begin position="1"/>
        <end position="157"/>
    </location>
</feature>
<dbReference type="InterPro" id="IPR002104">
    <property type="entry name" value="Integrase_catalytic"/>
</dbReference>
<evidence type="ECO:0000256" key="2">
    <source>
        <dbReference type="SAM" id="MobiDB-lite"/>
    </source>
</evidence>
<reference evidence="4 5" key="1">
    <citation type="submission" date="2016-08" db="EMBL/GenBank/DDBJ databases">
        <title>Complete genome sequence of Streptomyces agglomeratus strain 6-3-2, a novel anti-MRSA actinomycete isolated from Wuli of Tebit, China.</title>
        <authorList>
            <person name="Chen X."/>
        </authorList>
    </citation>
    <scope>NUCLEOTIDE SEQUENCE [LARGE SCALE GENOMIC DNA]</scope>
    <source>
        <strain evidence="4 5">6-3-2</strain>
    </source>
</reference>
<evidence type="ECO:0000313" key="4">
    <source>
        <dbReference type="EMBL" id="OEJ29051.1"/>
    </source>
</evidence>
<comment type="caution">
    <text evidence="4">The sequence shown here is derived from an EMBL/GenBank/DDBJ whole genome shotgun (WGS) entry which is preliminary data.</text>
</comment>
<protein>
    <recommendedName>
        <fullName evidence="3">Tyr recombinase domain-containing protein</fullName>
    </recommendedName>
</protein>
<dbReference type="EMBL" id="MEHJ01000001">
    <property type="protein sequence ID" value="OEJ29051.1"/>
    <property type="molecule type" value="Genomic_DNA"/>
</dbReference>
<dbReference type="GO" id="GO:0015074">
    <property type="term" value="P:DNA integration"/>
    <property type="evidence" value="ECO:0007669"/>
    <property type="project" value="InterPro"/>
</dbReference>
<dbReference type="PROSITE" id="PS51898">
    <property type="entry name" value="TYR_RECOMBINASE"/>
    <property type="match status" value="1"/>
</dbReference>
<dbReference type="Proteomes" id="UP000095759">
    <property type="component" value="Unassembled WGS sequence"/>
</dbReference>
<sequence>MSEDFRPCTVQHRRCQLLQTVYGLVALLAGFGILMEQPGGDNAGTIPLVARYDYHELVTGPPLPHLFQRRIGWKRDVISTNTLYQLLNDTLARAALTDQTGEPLHFTPHDFRRIFATEAVAGGLPVHIAARLLGHTSTSTTEAYLAVFQEDLIRSYRAFLDQRRATRPAEEYREPTADEWRESRNTSTPASWSSATAHGPTEPRASMSTRACAARCCGFPPDSGPG</sequence>
<evidence type="ECO:0000259" key="3">
    <source>
        <dbReference type="PROSITE" id="PS51898"/>
    </source>
</evidence>
<feature type="region of interest" description="Disordered" evidence="2">
    <location>
        <begin position="166"/>
        <end position="207"/>
    </location>
</feature>
<feature type="compositionally biased region" description="Low complexity" evidence="2">
    <location>
        <begin position="186"/>
        <end position="197"/>
    </location>
</feature>
<evidence type="ECO:0000313" key="5">
    <source>
        <dbReference type="Proteomes" id="UP000095759"/>
    </source>
</evidence>
<proteinExistence type="predicted"/>
<dbReference type="GO" id="GO:0003677">
    <property type="term" value="F:DNA binding"/>
    <property type="evidence" value="ECO:0007669"/>
    <property type="project" value="InterPro"/>
</dbReference>
<dbReference type="SUPFAM" id="SSF56349">
    <property type="entry name" value="DNA breaking-rejoining enzymes"/>
    <property type="match status" value="1"/>
</dbReference>
<dbReference type="InterPro" id="IPR013762">
    <property type="entry name" value="Integrase-like_cat_sf"/>
</dbReference>
<feature type="compositionally biased region" description="Basic and acidic residues" evidence="2">
    <location>
        <begin position="166"/>
        <end position="184"/>
    </location>
</feature>
<evidence type="ECO:0000256" key="1">
    <source>
        <dbReference type="ARBA" id="ARBA00023172"/>
    </source>
</evidence>